<feature type="compositionally biased region" description="Polar residues" evidence="1">
    <location>
        <begin position="21"/>
        <end position="32"/>
    </location>
</feature>
<evidence type="ECO:0000313" key="3">
    <source>
        <dbReference type="EMBL" id="ASV34490.1"/>
    </source>
</evidence>
<dbReference type="Pfam" id="PF01402">
    <property type="entry name" value="RHH_1"/>
    <property type="match status" value="1"/>
</dbReference>
<geneLocation type="plasmid" evidence="3 4">
    <name>p1_M47_H.defensa</name>
</geneLocation>
<gene>
    <name evidence="3" type="ORF">CJJ18_10775</name>
</gene>
<dbReference type="InterPro" id="IPR010985">
    <property type="entry name" value="Ribbon_hlx_hlx"/>
</dbReference>
<dbReference type="SUPFAM" id="SSF47598">
    <property type="entry name" value="Ribbon-helix-helix"/>
    <property type="match status" value="1"/>
</dbReference>
<dbReference type="EMBL" id="CP022933">
    <property type="protein sequence ID" value="ASV34490.1"/>
    <property type="molecule type" value="Genomic_DNA"/>
</dbReference>
<dbReference type="AlphaFoldDB" id="A0AAC9VHV4"/>
<dbReference type="RefSeq" id="WP_095034904.1">
    <property type="nucleotide sequence ID" value="NZ_CAWNYN010000002.1"/>
</dbReference>
<keyword evidence="3" id="KW-0614">Plasmid</keyword>
<sequence>MTIQKLPKKIEKIKENALNNFINSAPDSQSKKSGVMKGKKQQITVTISPDIIEQLDKKAEDTGLSRAALINIGIRHVLNEGAKVGGKNN</sequence>
<dbReference type="InterPro" id="IPR013321">
    <property type="entry name" value="Arc_rbn_hlx_hlx"/>
</dbReference>
<feature type="domain" description="Ribbon-helix-helix protein CopG" evidence="2">
    <location>
        <begin position="42"/>
        <end position="70"/>
    </location>
</feature>
<evidence type="ECO:0000259" key="2">
    <source>
        <dbReference type="Pfam" id="PF01402"/>
    </source>
</evidence>
<accession>A0AAC9VHV4</accession>
<feature type="region of interest" description="Disordered" evidence="1">
    <location>
        <begin position="21"/>
        <end position="41"/>
    </location>
</feature>
<dbReference type="GO" id="GO:0006355">
    <property type="term" value="P:regulation of DNA-templated transcription"/>
    <property type="evidence" value="ECO:0007669"/>
    <property type="project" value="InterPro"/>
</dbReference>
<organism evidence="3 4">
    <name type="scientific">Candidatus Williamhamiltonella defendens</name>
    <dbReference type="NCBI Taxonomy" id="138072"/>
    <lineage>
        <taxon>Bacteria</taxon>
        <taxon>Pseudomonadati</taxon>
        <taxon>Pseudomonadota</taxon>
        <taxon>Gammaproteobacteria</taxon>
        <taxon>Enterobacterales</taxon>
        <taxon>Enterobacteriaceae</taxon>
        <taxon>aphid secondary symbionts</taxon>
        <taxon>Candidatus Williamhamiltonella</taxon>
    </lineage>
</organism>
<protein>
    <recommendedName>
        <fullName evidence="2">Ribbon-helix-helix protein CopG domain-containing protein</fullName>
    </recommendedName>
</protein>
<dbReference type="InterPro" id="IPR002145">
    <property type="entry name" value="CopG"/>
</dbReference>
<reference evidence="3" key="1">
    <citation type="submission" date="2017-08" db="EMBL/GenBank/DDBJ databases">
        <title>Genome sequence of Candidatus Hamiltonella defensa from Acyrthosiphon pisum strain MI47.</title>
        <authorList>
            <person name="Patel V.A."/>
            <person name="Chevignon G."/>
            <person name="Russell J.A."/>
            <person name="Oliver K.M."/>
        </authorList>
    </citation>
    <scope>NUCLEOTIDE SEQUENCE</scope>
    <source>
        <strain evidence="3">MI47</strain>
        <plasmid evidence="3">p1_M47_H.defensa</plasmid>
    </source>
</reference>
<dbReference type="Gene3D" id="1.10.1220.10">
    <property type="entry name" value="Met repressor-like"/>
    <property type="match status" value="1"/>
</dbReference>
<evidence type="ECO:0000256" key="1">
    <source>
        <dbReference type="SAM" id="MobiDB-lite"/>
    </source>
</evidence>
<evidence type="ECO:0000313" key="4">
    <source>
        <dbReference type="Proteomes" id="UP000792865"/>
    </source>
</evidence>
<dbReference type="CDD" id="cd21631">
    <property type="entry name" value="RHH_CopG_NikR-like"/>
    <property type="match status" value="1"/>
</dbReference>
<dbReference type="Proteomes" id="UP000792865">
    <property type="component" value="Plasmid p1_M47_H.defensa"/>
</dbReference>
<name>A0AAC9VHV4_9ENTR</name>
<dbReference type="GO" id="GO:0043565">
    <property type="term" value="F:sequence-specific DNA binding"/>
    <property type="evidence" value="ECO:0007669"/>
    <property type="project" value="UniProtKB-ARBA"/>
</dbReference>
<proteinExistence type="predicted"/>